<accession>A0A6A6H2N6</accession>
<dbReference type="EMBL" id="ML991818">
    <property type="protein sequence ID" value="KAF2232159.1"/>
    <property type="molecule type" value="Genomic_DNA"/>
</dbReference>
<evidence type="ECO:0000256" key="2">
    <source>
        <dbReference type="ARBA" id="ARBA00008305"/>
    </source>
</evidence>
<evidence type="ECO:0000313" key="11">
    <source>
        <dbReference type="Proteomes" id="UP000800092"/>
    </source>
</evidence>
<dbReference type="AlphaFoldDB" id="A0A6A6H2N6"/>
<dbReference type="Pfam" id="PF06090">
    <property type="entry name" value="Ins_P5_2-kin"/>
    <property type="match status" value="1"/>
</dbReference>
<keyword evidence="7 9" id="KW-0418">Kinase</keyword>
<name>A0A6A6H2N6_VIRVR</name>
<comment type="function">
    <text evidence="9">Phosphorylates Ins(1,3,4,5,6)P5 at position 2 to form Ins(1,2,3,4,5,6)P6 (InsP6 or phytate).</text>
</comment>
<keyword evidence="8 9" id="KW-0067">ATP-binding</keyword>
<comment type="similarity">
    <text evidence="2">Belongs to the IPK1 type 1 family.</text>
</comment>
<keyword evidence="5 9" id="KW-0808">Transferase</keyword>
<evidence type="ECO:0000256" key="8">
    <source>
        <dbReference type="ARBA" id="ARBA00022840"/>
    </source>
</evidence>
<dbReference type="GO" id="GO:0035299">
    <property type="term" value="F:inositol-1,3,4,5,6-pentakisphosphate 2-kinase activity"/>
    <property type="evidence" value="ECO:0007669"/>
    <property type="project" value="UniProtKB-EC"/>
</dbReference>
<evidence type="ECO:0000256" key="7">
    <source>
        <dbReference type="ARBA" id="ARBA00022777"/>
    </source>
</evidence>
<dbReference type="InterPro" id="IPR009286">
    <property type="entry name" value="Ins_P5_2-kin"/>
</dbReference>
<evidence type="ECO:0000256" key="5">
    <source>
        <dbReference type="ARBA" id="ARBA00022679"/>
    </source>
</evidence>
<organism evidence="10 11">
    <name type="scientific">Viridothelium virens</name>
    <name type="common">Speckled blister lichen</name>
    <name type="synonym">Trypethelium virens</name>
    <dbReference type="NCBI Taxonomy" id="1048519"/>
    <lineage>
        <taxon>Eukaryota</taxon>
        <taxon>Fungi</taxon>
        <taxon>Dikarya</taxon>
        <taxon>Ascomycota</taxon>
        <taxon>Pezizomycotina</taxon>
        <taxon>Dothideomycetes</taxon>
        <taxon>Dothideomycetes incertae sedis</taxon>
        <taxon>Trypetheliales</taxon>
        <taxon>Trypetheliaceae</taxon>
        <taxon>Viridothelium</taxon>
    </lineage>
</organism>
<evidence type="ECO:0000256" key="9">
    <source>
        <dbReference type="RuleBase" id="RU364126"/>
    </source>
</evidence>
<evidence type="ECO:0000256" key="6">
    <source>
        <dbReference type="ARBA" id="ARBA00022741"/>
    </source>
</evidence>
<evidence type="ECO:0000313" key="10">
    <source>
        <dbReference type="EMBL" id="KAF2232159.1"/>
    </source>
</evidence>
<proteinExistence type="inferred from homology"/>
<dbReference type="GO" id="GO:0032958">
    <property type="term" value="P:inositol phosphate biosynthetic process"/>
    <property type="evidence" value="ECO:0007669"/>
    <property type="project" value="TreeGrafter"/>
</dbReference>
<keyword evidence="6 9" id="KW-0547">Nucleotide-binding</keyword>
<dbReference type="PANTHER" id="PTHR14456:SF2">
    <property type="entry name" value="INOSITOL-PENTAKISPHOSPHATE 2-KINASE"/>
    <property type="match status" value="1"/>
</dbReference>
<comment type="catalytic activity">
    <reaction evidence="9">
        <text>1D-myo-inositol 1,3,4,5,6-pentakisphosphate + ATP = 1D-myo-inositol hexakisphosphate + ADP + H(+)</text>
        <dbReference type="Rhea" id="RHEA:20313"/>
        <dbReference type="ChEBI" id="CHEBI:15378"/>
        <dbReference type="ChEBI" id="CHEBI:30616"/>
        <dbReference type="ChEBI" id="CHEBI:57733"/>
        <dbReference type="ChEBI" id="CHEBI:58130"/>
        <dbReference type="ChEBI" id="CHEBI:456216"/>
        <dbReference type="EC" id="2.7.1.158"/>
    </reaction>
</comment>
<dbReference type="OrthoDB" id="272370at2759"/>
<comment type="function">
    <text evidence="1">Has kinase activity and phosphorylates inositol-1,3,4,5,6-pentakisphosphate (Ins(1,3,4,5,6)P5) to produce 1,2,3,4,5,6-hexakisphosphate (InsP6), also known as phytate.</text>
</comment>
<evidence type="ECO:0000256" key="1">
    <source>
        <dbReference type="ARBA" id="ARBA00003979"/>
    </source>
</evidence>
<keyword evidence="11" id="KW-1185">Reference proteome</keyword>
<dbReference type="PANTHER" id="PTHR14456">
    <property type="entry name" value="INOSITOL POLYPHOSPHATE KINASE 1"/>
    <property type="match status" value="1"/>
</dbReference>
<dbReference type="GO" id="GO:0005524">
    <property type="term" value="F:ATP binding"/>
    <property type="evidence" value="ECO:0007669"/>
    <property type="project" value="UniProtKB-KW"/>
</dbReference>
<comment type="domain">
    <text evidence="9">The EXKPK motif is conserved in inositol-pentakisphosphate 2-kinases of both family 1 and 2.</text>
</comment>
<evidence type="ECO:0000256" key="3">
    <source>
        <dbReference type="ARBA" id="ARBA00012023"/>
    </source>
</evidence>
<dbReference type="EC" id="2.7.1.158" evidence="3 9"/>
<protein>
    <recommendedName>
        <fullName evidence="4 9">Inositol-pentakisphosphate 2-kinase</fullName>
        <ecNumber evidence="3 9">2.7.1.158</ecNumber>
    </recommendedName>
</protein>
<sequence length="382" mass="43462">MALITPWFTVKSPGGRHSFTAYNTLDSRIPTPQGSVSTVFRQSVGEARNLCYPVQIRYLAEGAANFVFELLPLTEIGFLPEEIKGKLLRIRKSNPANTSTAESWWAYNNRFLPLLGKENVIEYELVDISDGMHKLCTMELQRADEDGRRKYQVGAGIDFEDMLGLLMPNMKVSLDIGLSGEFKPKWLRQSHDAPMDATRCRTCAITASRGKELSFCPLKLASDSEEERAEAISGIVKELIRSWARNPWDPTLDLFKTHRPPDDVQSRLEAFFSLEGRHLIQQLKKLQDEWDRTGLFAGDKDPGYSNVDPDYPLAMTLRDCTIFLKIPKNGWEPIEARLGDLDMKSPKKLLQWYEKEHGLVTGGWYTAKDAFRKDCQLAKRIP</sequence>
<dbReference type="Proteomes" id="UP000800092">
    <property type="component" value="Unassembled WGS sequence"/>
</dbReference>
<evidence type="ECO:0000256" key="4">
    <source>
        <dbReference type="ARBA" id="ARBA00014846"/>
    </source>
</evidence>
<dbReference type="GO" id="GO:0005634">
    <property type="term" value="C:nucleus"/>
    <property type="evidence" value="ECO:0007669"/>
    <property type="project" value="TreeGrafter"/>
</dbReference>
<reference evidence="10" key="1">
    <citation type="journal article" date="2020" name="Stud. Mycol.">
        <title>101 Dothideomycetes genomes: a test case for predicting lifestyles and emergence of pathogens.</title>
        <authorList>
            <person name="Haridas S."/>
            <person name="Albert R."/>
            <person name="Binder M."/>
            <person name="Bloem J."/>
            <person name="Labutti K."/>
            <person name="Salamov A."/>
            <person name="Andreopoulos B."/>
            <person name="Baker S."/>
            <person name="Barry K."/>
            <person name="Bills G."/>
            <person name="Bluhm B."/>
            <person name="Cannon C."/>
            <person name="Castanera R."/>
            <person name="Culley D."/>
            <person name="Daum C."/>
            <person name="Ezra D."/>
            <person name="Gonzalez J."/>
            <person name="Henrissat B."/>
            <person name="Kuo A."/>
            <person name="Liang C."/>
            <person name="Lipzen A."/>
            <person name="Lutzoni F."/>
            <person name="Magnuson J."/>
            <person name="Mondo S."/>
            <person name="Nolan M."/>
            <person name="Ohm R."/>
            <person name="Pangilinan J."/>
            <person name="Park H.-J."/>
            <person name="Ramirez L."/>
            <person name="Alfaro M."/>
            <person name="Sun H."/>
            <person name="Tritt A."/>
            <person name="Yoshinaga Y."/>
            <person name="Zwiers L.-H."/>
            <person name="Turgeon B."/>
            <person name="Goodwin S."/>
            <person name="Spatafora J."/>
            <person name="Crous P."/>
            <person name="Grigoriev I."/>
        </authorList>
    </citation>
    <scope>NUCLEOTIDE SEQUENCE</scope>
    <source>
        <strain evidence="10">Tuck. ex Michener</strain>
    </source>
</reference>
<gene>
    <name evidence="10" type="ORF">EV356DRAFT_534833</name>
</gene>